<feature type="region of interest" description="Disordered" evidence="1">
    <location>
        <begin position="431"/>
        <end position="475"/>
    </location>
</feature>
<organism evidence="2 3">
    <name type="scientific">Knipowitschia caucasica</name>
    <name type="common">Caucasian dwarf goby</name>
    <name type="synonym">Pomatoschistus caucasicus</name>
    <dbReference type="NCBI Taxonomy" id="637954"/>
    <lineage>
        <taxon>Eukaryota</taxon>
        <taxon>Metazoa</taxon>
        <taxon>Chordata</taxon>
        <taxon>Craniata</taxon>
        <taxon>Vertebrata</taxon>
        <taxon>Euteleostomi</taxon>
        <taxon>Actinopterygii</taxon>
        <taxon>Neopterygii</taxon>
        <taxon>Teleostei</taxon>
        <taxon>Neoteleostei</taxon>
        <taxon>Acanthomorphata</taxon>
        <taxon>Gobiaria</taxon>
        <taxon>Gobiiformes</taxon>
        <taxon>Gobioidei</taxon>
        <taxon>Gobiidae</taxon>
        <taxon>Gobiinae</taxon>
        <taxon>Knipowitschia</taxon>
    </lineage>
</organism>
<feature type="compositionally biased region" description="Basic and acidic residues" evidence="1">
    <location>
        <begin position="272"/>
        <end position="281"/>
    </location>
</feature>
<feature type="region of interest" description="Disordered" evidence="1">
    <location>
        <begin position="116"/>
        <end position="375"/>
    </location>
</feature>
<feature type="compositionally biased region" description="Polar residues" evidence="1">
    <location>
        <begin position="236"/>
        <end position="251"/>
    </location>
</feature>
<dbReference type="InterPro" id="IPR052237">
    <property type="entry name" value="Ataxin-7-like_regulator"/>
</dbReference>
<feature type="compositionally biased region" description="Polar residues" evidence="1">
    <location>
        <begin position="314"/>
        <end position="330"/>
    </location>
</feature>
<dbReference type="AlphaFoldDB" id="A0AAV2LYE7"/>
<feature type="compositionally biased region" description="Basic and acidic residues" evidence="1">
    <location>
        <begin position="292"/>
        <end position="313"/>
    </location>
</feature>
<name>A0AAV2LYE7_KNICA</name>
<dbReference type="PANTHER" id="PTHR15117">
    <property type="entry name" value="ATAXIN 7 RELATED"/>
    <property type="match status" value="1"/>
</dbReference>
<sequence length="506" mass="55951">MHTRGHTGAPQSAPVAMAAVDRRMPCLDDFVGLNWSCWVDTVNNGSSDAQSEDTKSGRGSCETMTLRKEDMPIYGHCPAQDNFYLVVCSHCGKLVKPQAFEEHYDQRHHSLSKTCVLPSSTPLQQPCTSRPSQTVTKERPRDSRGSSSSQRRPSKPVKGTSSLPTEGKTIQGRIIQDKSQPALSPRPKSQPQPPVAPVQNHPSSSSSSPSPSSMKPPGPKPTPAQTHSPQRHSRAYTHNTLRNSNSKTSINKKCEDQDKMKPSPQQPIQTEDLIRQQKSTDSDLAPVASLNRDSDPKVKTESTDLQSDPKENSSRCSQLTLNANSHTSRLPQDPSETFPIEESPVEGQPPYPFNQSLPSSDSSDHKEEYTDVSSTPWHPKPLGMCTFGCRAFGCSVFTFDRRLHHLRIALSAMLEDHVNSHLWKKIPQTASHLKSPHVTPPAQGLQKRKPQSSVPPTSSSPSKKCVRLSPPSRSSLFSWKRDSTQDVWLGVWRKEHTSEDDASGQY</sequence>
<evidence type="ECO:0000313" key="3">
    <source>
        <dbReference type="Proteomes" id="UP001497482"/>
    </source>
</evidence>
<feature type="compositionally biased region" description="Low complexity" evidence="1">
    <location>
        <begin position="202"/>
        <end position="213"/>
    </location>
</feature>
<evidence type="ECO:0008006" key="4">
    <source>
        <dbReference type="Google" id="ProtNLM"/>
    </source>
</evidence>
<evidence type="ECO:0000256" key="1">
    <source>
        <dbReference type="SAM" id="MobiDB-lite"/>
    </source>
</evidence>
<reference evidence="2 3" key="1">
    <citation type="submission" date="2024-04" db="EMBL/GenBank/DDBJ databases">
        <authorList>
            <person name="Waldvogel A.-M."/>
            <person name="Schoenle A."/>
        </authorList>
    </citation>
    <scope>NUCLEOTIDE SEQUENCE [LARGE SCALE GENOMIC DNA]</scope>
</reference>
<evidence type="ECO:0000313" key="2">
    <source>
        <dbReference type="EMBL" id="CAL1606059.1"/>
    </source>
</evidence>
<feature type="compositionally biased region" description="Polar residues" evidence="1">
    <location>
        <begin position="117"/>
        <end position="135"/>
    </location>
</feature>
<protein>
    <recommendedName>
        <fullName evidence="4">SCA7 domain-containing protein</fullName>
    </recommendedName>
</protein>
<dbReference type="EMBL" id="OZ035827">
    <property type="protein sequence ID" value="CAL1606059.1"/>
    <property type="molecule type" value="Genomic_DNA"/>
</dbReference>
<feature type="compositionally biased region" description="Basic and acidic residues" evidence="1">
    <location>
        <begin position="252"/>
        <end position="261"/>
    </location>
</feature>
<feature type="compositionally biased region" description="Low complexity" evidence="1">
    <location>
        <begin position="451"/>
        <end position="475"/>
    </location>
</feature>
<proteinExistence type="predicted"/>
<accession>A0AAV2LYE7</accession>
<dbReference type="Proteomes" id="UP001497482">
    <property type="component" value="Chromosome 5"/>
</dbReference>
<dbReference type="PANTHER" id="PTHR15117:SF24">
    <property type="entry name" value="SCA7 DOMAIN-CONTAINING PROTEIN"/>
    <property type="match status" value="1"/>
</dbReference>
<keyword evidence="3" id="KW-1185">Reference proteome</keyword>
<gene>
    <name evidence="2" type="ORF">KC01_LOCUS33321</name>
</gene>